<accession>A0AC58JSZ1</accession>
<proteinExistence type="predicted"/>
<dbReference type="Proteomes" id="UP000000437">
    <property type="component" value="Chromosome 6"/>
</dbReference>
<evidence type="ECO:0000313" key="2">
    <source>
        <dbReference type="RefSeq" id="XP_073809588.1"/>
    </source>
</evidence>
<gene>
    <name evidence="2" type="primary">LOC137495831</name>
</gene>
<reference evidence="2" key="1">
    <citation type="submission" date="2025-08" db="UniProtKB">
        <authorList>
            <consortium name="RefSeq"/>
        </authorList>
    </citation>
    <scope>IDENTIFICATION</scope>
    <source>
        <strain evidence="2">Tuebingen</strain>
        <tissue evidence="2">Fibroblasts and whole tissue</tissue>
    </source>
</reference>
<name>A0AC58JSZ1_DANRE</name>
<evidence type="ECO:0000313" key="1">
    <source>
        <dbReference type="Proteomes" id="UP000000437"/>
    </source>
</evidence>
<keyword evidence="1" id="KW-1185">Reference proteome</keyword>
<dbReference type="RefSeq" id="XP_073809588.1">
    <property type="nucleotide sequence ID" value="XM_073953487.1"/>
</dbReference>
<organism evidence="1 2">
    <name type="scientific">Danio rerio</name>
    <name type="common">Zebrafish</name>
    <name type="synonym">Brachydanio rerio</name>
    <dbReference type="NCBI Taxonomy" id="7955"/>
    <lineage>
        <taxon>Eukaryota</taxon>
        <taxon>Metazoa</taxon>
        <taxon>Chordata</taxon>
        <taxon>Craniata</taxon>
        <taxon>Vertebrata</taxon>
        <taxon>Euteleostomi</taxon>
        <taxon>Actinopterygii</taxon>
        <taxon>Neopterygii</taxon>
        <taxon>Teleostei</taxon>
        <taxon>Ostariophysi</taxon>
        <taxon>Cypriniformes</taxon>
        <taxon>Danionidae</taxon>
        <taxon>Danioninae</taxon>
        <taxon>Danio</taxon>
    </lineage>
</organism>
<protein>
    <submittedName>
        <fullName evidence="2">Uncharacterized protein</fullName>
    </submittedName>
</protein>
<sequence length="252" mass="28489">MEVCPVVLTEALSAAAGVPVKLHTQIDKKEKTWKLDVKNLLALVFLGKKKAAVPLSKKLSVIPEDFFDPQFDVDYTDRKDSGIGCMRGEESYHRPYGWMRFGLKVLNKYPDGNAWLGAERSRRKSEIGEWPVSYHGTDQKGAEGVIQTRYQPGGGRMYGRGIYSTPDITVANQYAQTKQFTSVKNGKTYRVILQNRINPQKRIIFPENNYWLVEVPEGTSPEQERAIVDSAIRPYGLLLQEVKKKSACCHCC</sequence>